<feature type="coiled-coil region" evidence="1">
    <location>
        <begin position="1152"/>
        <end position="1216"/>
    </location>
</feature>
<evidence type="ECO:0000313" key="4">
    <source>
        <dbReference type="EMBL" id="DAD73559.1"/>
    </source>
</evidence>
<feature type="compositionally biased region" description="Basic and acidic residues" evidence="2">
    <location>
        <begin position="974"/>
        <end position="986"/>
    </location>
</feature>
<dbReference type="GO" id="GO:0098003">
    <property type="term" value="P:viral tail assembly"/>
    <property type="evidence" value="ECO:0007669"/>
    <property type="project" value="UniProtKB-KW"/>
</dbReference>
<proteinExistence type="predicted"/>
<feature type="compositionally biased region" description="Gly residues" evidence="2">
    <location>
        <begin position="957"/>
        <end position="970"/>
    </location>
</feature>
<evidence type="ECO:0000256" key="2">
    <source>
        <dbReference type="SAM" id="MobiDB-lite"/>
    </source>
</evidence>
<dbReference type="Gene3D" id="1.10.530.10">
    <property type="match status" value="1"/>
</dbReference>
<protein>
    <submittedName>
        <fullName evidence="4">Minor tail protein</fullName>
    </submittedName>
</protein>
<sequence>MADKKFGYDIKVNYNNIQDDTQKVIRGIQELDKAIGRLKNVKDISINVKAGGDQFKKLTEYAAQLDKNLKTASVSGANLSQSLGQVTSQFKNVRDMTRGVSKEVTDASRNIEKLGQSLQRSVSTAKEQSLSGQLSALKRQAEENYRQNFSKNPILYSQNMSNINRQMQEIYRAQRAINQATREQLPLLKQWGIDTENVGHRLGYLATRMVASYALNTALQGFTQLKDVEKDMAGFAQVMKHGTGATNAFARSLIEVNPRDMINGLQLTGEEATHFKNELNDMQSKLQSLAIKYGTTSHEMIESAKLWGRAYKDNNTVLALTDAATKLAVADAFDIVSANKALESSIMQWGFQINNANDAMSVSNRIIDSWTSLAHNYTVSAQTLSEANKRMAQSAAEVGVGFHSAQALISVMARKTQADGGEIGNALKSIFGSIHSKKAIKELQDFGIEVYKVGENGEKSFRKVDDVLLDLMIKAQDSKESMEDLLKAISGGKWQWNKADAMLDLQEYLEALRLSSSAMGFTNAQVGMQLDTIQTKLKSIAAQWEKVMTGTGNISWIIKGILDGVLELLQWLDKLPKSAFMLGLAMTALIMIHRNFGNVFRLLKTSVVSGWQQMTLSAEKYARAARIANASTGGLRGKVASVGGVFTGAGRAIGSATAFMGGWVGIALVATDVAFSMYEAYRFSNEAIEKSVETNSKMLQQHQELHARLSESQQIVSQFILAYDSLNKKMAEYNAKGQDVSQVENQMQIAKEGLVEILGEENTNWVLNASTVEEANDRAKTAINQKKTQLEDSIQAEKLALIDSAKSVRQQAKDNLASLREEKKGWGDRVMVMYHFADAIGVAKEAYYGLMELLNKQRLSDALKNSAAMGEALHDMRVAKKEAAERGASQAELDDFDAKIARAYEGMQNAEKEVYDANYNYTYYKDEYAKHIESIAAKIVADEQRQLADINENAYGNGHGNPGTIGGGTTGDYARNELPDGADAGKNKKGSKSKKEKNPLYGTKKGEAIDFLMKQGFTANQAYGIVGNLIQESQLDPTAVNATGHRGIAQWDANRWNNLLSFANGNNSDPNAYETQLAFLVHELQTTHRDAWQKVLAKAVNQTPEEYAHYFDEFVEISGGEETAQRQAYARELANTGYGQDDLHGAERANKIADKQKKIQDLADKLAEKQIEMANAIKPEEQVKSAKATAELNKKIKDIEKQIDELLKLNPQANVKELRDTMAKYTEVMKHQIMDEERDSNYASAMQMAKDRHELEDFDLDGKAENFWVSDVRNVQRAWEQAEIAKREYLDKKASYDTGMSKYTEDDLRKSLIAWKKYEKEATKTSKDLNKNIRQQTHDVFHSLIFEGKSIKDIWKNLWKQLAEDALKMIFKIQDGNGGLFQNILRRVDSRYQKGINGLDGKNIGGIDNADNQLLMAQSTRNLDKNFETFLANTEGGTAWKQATFTDAVIYGNIQGDKSDVDIPENTTDKDGKQDVSQYINAGMKLAGGNNKWMGTLGTIAGFAKQFGLLKFAGGGSVDKDQLVRVGEGDKKEWIIPTADKARGRQLLNQAAKDLGMGVTSGIEPKWQHEETKNGALSEQTKRQEHLMNQMVANTQAMTKGMNYMANGGSGTKESIAQPVFVKQTISDQDFLAKYQKLIALGKLKQS</sequence>
<dbReference type="Pfam" id="PF18013">
    <property type="entry name" value="Phage_lysozyme2"/>
    <property type="match status" value="1"/>
</dbReference>
<feature type="domain" description="Phage tail lysozyme" evidence="3">
    <location>
        <begin position="1007"/>
        <end position="1134"/>
    </location>
</feature>
<dbReference type="EMBL" id="BK014739">
    <property type="protein sequence ID" value="DAD73559.1"/>
    <property type="molecule type" value="Genomic_DNA"/>
</dbReference>
<evidence type="ECO:0000256" key="1">
    <source>
        <dbReference type="SAM" id="Coils"/>
    </source>
</evidence>
<feature type="region of interest" description="Disordered" evidence="2">
    <location>
        <begin position="952"/>
        <end position="1001"/>
    </location>
</feature>
<keyword evidence="1" id="KW-0175">Coiled coil</keyword>
<dbReference type="InterPro" id="IPR041219">
    <property type="entry name" value="Phage_lysozyme2"/>
</dbReference>
<feature type="coiled-coil region" evidence="1">
    <location>
        <begin position="772"/>
        <end position="829"/>
    </location>
</feature>
<organism evidence="4">
    <name type="scientific">Myoviridae sp. ctwmI4</name>
    <dbReference type="NCBI Taxonomy" id="2826710"/>
    <lineage>
        <taxon>Viruses</taxon>
        <taxon>Duplodnaviria</taxon>
        <taxon>Heunggongvirae</taxon>
        <taxon>Uroviricota</taxon>
        <taxon>Caudoviricetes</taxon>
    </lineage>
</organism>
<name>A0A8S5LUN4_9CAUD</name>
<reference evidence="4" key="1">
    <citation type="journal article" date="2021" name="Proc. Natl. Acad. Sci. U.S.A.">
        <title>A Catalog of Tens of Thousands of Viruses from Human Metagenomes Reveals Hidden Associations with Chronic Diseases.</title>
        <authorList>
            <person name="Tisza M.J."/>
            <person name="Buck C.B."/>
        </authorList>
    </citation>
    <scope>NUCLEOTIDE SEQUENCE</scope>
    <source>
        <strain evidence="4">CtwmI4</strain>
    </source>
</reference>
<evidence type="ECO:0000259" key="3">
    <source>
        <dbReference type="Pfam" id="PF18013"/>
    </source>
</evidence>
<accession>A0A8S5LUN4</accession>